<feature type="non-terminal residue" evidence="4">
    <location>
        <position position="1"/>
    </location>
</feature>
<dbReference type="SUPFAM" id="SSF143968">
    <property type="entry name" value="UbiD C-terminal domain-like"/>
    <property type="match status" value="1"/>
</dbReference>
<dbReference type="Gene3D" id="3.40.1670.10">
    <property type="entry name" value="UbiD C-terminal domain-like"/>
    <property type="match status" value="1"/>
</dbReference>
<feature type="domain" description="3-octaprenyl-4-hydroxybenzoate carboxy-lyase-like C-terminal" evidence="3">
    <location>
        <begin position="104"/>
        <end position="214"/>
    </location>
</feature>
<dbReference type="AlphaFoldDB" id="X1S7U0"/>
<organism evidence="4">
    <name type="scientific">marine sediment metagenome</name>
    <dbReference type="NCBI Taxonomy" id="412755"/>
    <lineage>
        <taxon>unclassified sequences</taxon>
        <taxon>metagenomes</taxon>
        <taxon>ecological metagenomes</taxon>
    </lineage>
</organism>
<feature type="domain" description="3-octaprenyl-4-hydroxybenzoate carboxy-lyase-like Rift-related" evidence="2">
    <location>
        <begin position="1"/>
        <end position="84"/>
    </location>
</feature>
<accession>X1S7U0</accession>
<dbReference type="PANTHER" id="PTHR30108">
    <property type="entry name" value="3-OCTAPRENYL-4-HYDROXYBENZOATE CARBOXY-LYASE-RELATED"/>
    <property type="match status" value="1"/>
</dbReference>
<evidence type="ECO:0000313" key="4">
    <source>
        <dbReference type="EMBL" id="GAI89003.1"/>
    </source>
</evidence>
<dbReference type="EMBL" id="BARW01021482">
    <property type="protein sequence ID" value="GAI89003.1"/>
    <property type="molecule type" value="Genomic_DNA"/>
</dbReference>
<proteinExistence type="inferred from homology"/>
<dbReference type="GO" id="GO:0016831">
    <property type="term" value="F:carboxy-lyase activity"/>
    <property type="evidence" value="ECO:0007669"/>
    <property type="project" value="InterPro"/>
</dbReference>
<dbReference type="GO" id="GO:0005737">
    <property type="term" value="C:cytoplasm"/>
    <property type="evidence" value="ECO:0007669"/>
    <property type="project" value="TreeGrafter"/>
</dbReference>
<comment type="caution">
    <text evidence="4">The sequence shown here is derived from an EMBL/GenBank/DDBJ whole genome shotgun (WGS) entry which is preliminary data.</text>
</comment>
<evidence type="ECO:0000256" key="1">
    <source>
        <dbReference type="ARBA" id="ARBA00010021"/>
    </source>
</evidence>
<reference evidence="4" key="1">
    <citation type="journal article" date="2014" name="Front. Microbiol.">
        <title>High frequency of phylogenetically diverse reductive dehalogenase-homologous genes in deep subseafloor sedimentary metagenomes.</title>
        <authorList>
            <person name="Kawai M."/>
            <person name="Futagami T."/>
            <person name="Toyoda A."/>
            <person name="Takaki Y."/>
            <person name="Nishi S."/>
            <person name="Hori S."/>
            <person name="Arai W."/>
            <person name="Tsubouchi T."/>
            <person name="Morono Y."/>
            <person name="Uchiyama I."/>
            <person name="Ito T."/>
            <person name="Fujiyama A."/>
            <person name="Inagaki F."/>
            <person name="Takami H."/>
        </authorList>
    </citation>
    <scope>NUCLEOTIDE SEQUENCE</scope>
    <source>
        <strain evidence="4">Expedition CK06-06</strain>
    </source>
</reference>
<gene>
    <name evidence="4" type="ORF">S12H4_36078</name>
</gene>
<dbReference type="Pfam" id="PF01977">
    <property type="entry name" value="UbiD"/>
    <property type="match status" value="1"/>
</dbReference>
<dbReference type="InterPro" id="IPR049381">
    <property type="entry name" value="UbiD-like_C"/>
</dbReference>
<evidence type="ECO:0000259" key="3">
    <source>
        <dbReference type="Pfam" id="PF20696"/>
    </source>
</evidence>
<protein>
    <recommendedName>
        <fullName evidence="5">UbiD family decarboxylase</fullName>
    </recommendedName>
</protein>
<evidence type="ECO:0008006" key="5">
    <source>
        <dbReference type="Google" id="ProtNLM"/>
    </source>
</evidence>
<dbReference type="SUPFAM" id="SSF50475">
    <property type="entry name" value="FMN-binding split barrel"/>
    <property type="match status" value="1"/>
</dbReference>
<dbReference type="Pfam" id="PF20696">
    <property type="entry name" value="UbiD_C"/>
    <property type="match status" value="1"/>
</dbReference>
<dbReference type="InterPro" id="IPR048304">
    <property type="entry name" value="UbiD_Rift_dom"/>
</dbReference>
<comment type="similarity">
    <text evidence="1">Belongs to the UbiD family.</text>
</comment>
<dbReference type="PANTHER" id="PTHR30108:SF21">
    <property type="entry name" value="4-HYDROXYBENZOATE DECARBOXYLASE"/>
    <property type="match status" value="1"/>
</dbReference>
<evidence type="ECO:0000259" key="2">
    <source>
        <dbReference type="Pfam" id="PF01977"/>
    </source>
</evidence>
<sequence length="254" mass="28118">PGGHDKVEIAGGFRQRPVEMVQCGTVDLMVPAHSQYVIEGTIQPGDMAHEGFFGDSSGTYVEAESPVMKVTSVTHRENPIFQALQPWSSEDDALLNLCFGSDLLEDVRKDYPFVRDVHLVSGTVCSHIIASVTPCPRPACRSAIIALLTHNPSVKMAIVVDEDIDIRNYREVEWAMAMRFQADRDLILLPGVQGHDIDPSALPNGSSCKMGMDATFPKERLDVFEKIALPAESKRRSREILNKAIKDFQQGNNR</sequence>
<dbReference type="InterPro" id="IPR002830">
    <property type="entry name" value="UbiD"/>
</dbReference>
<name>X1S7U0_9ZZZZ</name>